<dbReference type="RefSeq" id="WP_269443939.1">
    <property type="nucleotide sequence ID" value="NZ_CP097463.1"/>
</dbReference>
<proteinExistence type="predicted"/>
<dbReference type="Gene3D" id="2.30.40.10">
    <property type="entry name" value="Urease, subunit C, domain 1"/>
    <property type="match status" value="1"/>
</dbReference>
<evidence type="ECO:0000313" key="2">
    <source>
        <dbReference type="EMBL" id="WAX57400.1"/>
    </source>
</evidence>
<reference evidence="2" key="1">
    <citation type="submission" date="2022-05" db="EMBL/GenBank/DDBJ databases">
        <title>Jatrophihabitans sp. SB3-54 whole genome sequence.</title>
        <authorList>
            <person name="Suh M.K."/>
            <person name="Eom M.K."/>
            <person name="Kim J.S."/>
            <person name="Kim H.S."/>
            <person name="Do H.E."/>
            <person name="Shin Y.K."/>
            <person name="Lee J.-S."/>
        </authorList>
    </citation>
    <scope>NUCLEOTIDE SEQUENCE</scope>
    <source>
        <strain evidence="2">SB3-54</strain>
    </source>
</reference>
<dbReference type="Pfam" id="PF01979">
    <property type="entry name" value="Amidohydro_1"/>
    <property type="match status" value="1"/>
</dbReference>
<feature type="domain" description="Amidohydrolase-related" evidence="1">
    <location>
        <begin position="55"/>
        <end position="386"/>
    </location>
</feature>
<accession>A0ABY7JXV2</accession>
<dbReference type="InterPro" id="IPR032466">
    <property type="entry name" value="Metal_Hydrolase"/>
</dbReference>
<dbReference type="InterPro" id="IPR051781">
    <property type="entry name" value="Metallo-dep_Hydrolase"/>
</dbReference>
<dbReference type="PANTHER" id="PTHR43135:SF3">
    <property type="entry name" value="ALPHA-D-RIBOSE 1-METHYLPHOSPHONATE 5-TRIPHOSPHATE DIPHOSPHATASE"/>
    <property type="match status" value="1"/>
</dbReference>
<organism evidence="2 3">
    <name type="scientific">Jatrophihabitans cynanchi</name>
    <dbReference type="NCBI Taxonomy" id="2944128"/>
    <lineage>
        <taxon>Bacteria</taxon>
        <taxon>Bacillati</taxon>
        <taxon>Actinomycetota</taxon>
        <taxon>Actinomycetes</taxon>
        <taxon>Jatrophihabitantales</taxon>
        <taxon>Jatrophihabitantaceae</taxon>
        <taxon>Jatrophihabitans</taxon>
    </lineage>
</organism>
<name>A0ABY7JXV2_9ACTN</name>
<gene>
    <name evidence="2" type="ORF">M6B22_01210</name>
</gene>
<dbReference type="Gene3D" id="3.20.20.140">
    <property type="entry name" value="Metal-dependent hydrolases"/>
    <property type="match status" value="1"/>
</dbReference>
<dbReference type="InterPro" id="IPR011059">
    <property type="entry name" value="Metal-dep_hydrolase_composite"/>
</dbReference>
<dbReference type="InterPro" id="IPR006680">
    <property type="entry name" value="Amidohydro-rel"/>
</dbReference>
<dbReference type="SUPFAM" id="SSF51338">
    <property type="entry name" value="Composite domain of metallo-dependent hydrolases"/>
    <property type="match status" value="1"/>
</dbReference>
<evidence type="ECO:0000313" key="3">
    <source>
        <dbReference type="Proteomes" id="UP001164693"/>
    </source>
</evidence>
<dbReference type="PANTHER" id="PTHR43135">
    <property type="entry name" value="ALPHA-D-RIBOSE 1-METHYLPHOSPHONATE 5-TRIPHOSPHATE DIPHOSPHATASE"/>
    <property type="match status" value="1"/>
</dbReference>
<protein>
    <submittedName>
        <fullName evidence="2">Amidohydrolase family protein</fullName>
    </submittedName>
</protein>
<dbReference type="SUPFAM" id="SSF51556">
    <property type="entry name" value="Metallo-dependent hydrolases"/>
    <property type="match status" value="1"/>
</dbReference>
<dbReference type="Proteomes" id="UP001164693">
    <property type="component" value="Chromosome"/>
</dbReference>
<sequence length="391" mass="40483">MVVVDAAYADGTSAQLRHGVSLLVDGPTVAGLWFDGSGPDPATLDATVIDASGATLIPGLVDSHAHLSLPGGARWVERGADPTDELLAAGEDNGELMVRSGIRWARDVGAPRRTLPDGRERALSLTLRDRWTGNPDRPYVRAAGTWLTRAGALPLGLAIELEHGADLVAAVTRQLDEGADLVKLYLDGPDPDTAPFSAAEVGAAVAAAHARGATVAAHSGTLPGARVGAQAGVNSLEHGFALDADVAATLALHGVTVVSTLAVLQSWESFRSTTRLPRFSAPEGIARIAERRERAQESIRLAHRAGVAIAAGSDFGGGSLRANQLAWEVQALVAAGVEPHVALGAATWRGADLFGDRAAGRIAVGGPAHFSLVHGDPLSDPAALWRVWLTR</sequence>
<evidence type="ECO:0000259" key="1">
    <source>
        <dbReference type="Pfam" id="PF01979"/>
    </source>
</evidence>
<dbReference type="EMBL" id="CP097463">
    <property type="protein sequence ID" value="WAX57400.1"/>
    <property type="molecule type" value="Genomic_DNA"/>
</dbReference>
<keyword evidence="3" id="KW-1185">Reference proteome</keyword>